<dbReference type="SUPFAM" id="SSF51905">
    <property type="entry name" value="FAD/NAD(P)-binding domain"/>
    <property type="match status" value="1"/>
</dbReference>
<gene>
    <name evidence="6" type="ORF">K466DRAFT_464858</name>
</gene>
<evidence type="ECO:0000259" key="5">
    <source>
        <dbReference type="PROSITE" id="PS00624"/>
    </source>
</evidence>
<keyword evidence="3" id="KW-0285">Flavoprotein</keyword>
<dbReference type="AlphaFoldDB" id="A0A5C3Q0F8"/>
<dbReference type="PANTHER" id="PTHR11552">
    <property type="entry name" value="GLUCOSE-METHANOL-CHOLINE GMC OXIDOREDUCTASE"/>
    <property type="match status" value="1"/>
</dbReference>
<comment type="similarity">
    <text evidence="2">Belongs to the GMC oxidoreductase family.</text>
</comment>
<dbReference type="Pfam" id="PF00732">
    <property type="entry name" value="GMC_oxred_N"/>
    <property type="match status" value="1"/>
</dbReference>
<dbReference type="InParanoid" id="A0A5C3Q0F8"/>
<dbReference type="InterPro" id="IPR012132">
    <property type="entry name" value="GMC_OxRdtase"/>
</dbReference>
<dbReference type="InterPro" id="IPR036188">
    <property type="entry name" value="FAD/NAD-bd_sf"/>
</dbReference>
<keyword evidence="4" id="KW-0274">FAD</keyword>
<evidence type="ECO:0000256" key="1">
    <source>
        <dbReference type="ARBA" id="ARBA00001974"/>
    </source>
</evidence>
<organism evidence="6 7">
    <name type="scientific">Polyporus arcularius HHB13444</name>
    <dbReference type="NCBI Taxonomy" id="1314778"/>
    <lineage>
        <taxon>Eukaryota</taxon>
        <taxon>Fungi</taxon>
        <taxon>Dikarya</taxon>
        <taxon>Basidiomycota</taxon>
        <taxon>Agaricomycotina</taxon>
        <taxon>Agaricomycetes</taxon>
        <taxon>Polyporales</taxon>
        <taxon>Polyporaceae</taxon>
        <taxon>Polyporus</taxon>
    </lineage>
</organism>
<dbReference type="Gene3D" id="3.50.50.60">
    <property type="entry name" value="FAD/NAD(P)-binding domain"/>
    <property type="match status" value="1"/>
</dbReference>
<dbReference type="PROSITE" id="PS00624">
    <property type="entry name" value="GMC_OXRED_2"/>
    <property type="match status" value="1"/>
</dbReference>
<proteinExistence type="inferred from homology"/>
<dbReference type="GO" id="GO:0016614">
    <property type="term" value="F:oxidoreductase activity, acting on CH-OH group of donors"/>
    <property type="evidence" value="ECO:0007669"/>
    <property type="project" value="InterPro"/>
</dbReference>
<feature type="domain" description="Glucose-methanol-choline oxidoreductase N-terminal" evidence="5">
    <location>
        <begin position="22"/>
        <end position="36"/>
    </location>
</feature>
<keyword evidence="7" id="KW-1185">Reference proteome</keyword>
<evidence type="ECO:0000313" key="6">
    <source>
        <dbReference type="EMBL" id="TFK91923.1"/>
    </source>
</evidence>
<sequence length="69" mass="7266">YRSINSPRQTIKIHQEVIPSSGAMGSPRVLMPSGIGPADVLQAAGGDVQVNSPGVGQHLQDHLVRGHVF</sequence>
<accession>A0A5C3Q0F8</accession>
<dbReference type="PANTHER" id="PTHR11552:SF147">
    <property type="entry name" value="CHOLINE DEHYDROGENASE, MITOCHONDRIAL"/>
    <property type="match status" value="1"/>
</dbReference>
<dbReference type="EMBL" id="ML211009">
    <property type="protein sequence ID" value="TFK91923.1"/>
    <property type="molecule type" value="Genomic_DNA"/>
</dbReference>
<evidence type="ECO:0000256" key="3">
    <source>
        <dbReference type="ARBA" id="ARBA00022630"/>
    </source>
</evidence>
<evidence type="ECO:0000256" key="4">
    <source>
        <dbReference type="ARBA" id="ARBA00022827"/>
    </source>
</evidence>
<protein>
    <recommendedName>
        <fullName evidence="5">Glucose-methanol-choline oxidoreductase N-terminal domain-containing protein</fullName>
    </recommendedName>
</protein>
<comment type="cofactor">
    <cofactor evidence="1">
        <name>FAD</name>
        <dbReference type="ChEBI" id="CHEBI:57692"/>
    </cofactor>
</comment>
<evidence type="ECO:0000313" key="7">
    <source>
        <dbReference type="Proteomes" id="UP000308197"/>
    </source>
</evidence>
<evidence type="ECO:0000256" key="2">
    <source>
        <dbReference type="ARBA" id="ARBA00010790"/>
    </source>
</evidence>
<name>A0A5C3Q0F8_9APHY</name>
<dbReference type="Proteomes" id="UP000308197">
    <property type="component" value="Unassembled WGS sequence"/>
</dbReference>
<dbReference type="Gene3D" id="3.30.560.10">
    <property type="entry name" value="Glucose Oxidase, domain 3"/>
    <property type="match status" value="1"/>
</dbReference>
<dbReference type="GO" id="GO:0050660">
    <property type="term" value="F:flavin adenine dinucleotide binding"/>
    <property type="evidence" value="ECO:0007669"/>
    <property type="project" value="InterPro"/>
</dbReference>
<dbReference type="STRING" id="1314778.A0A5C3Q0F8"/>
<feature type="non-terminal residue" evidence="6">
    <location>
        <position position="1"/>
    </location>
</feature>
<feature type="non-terminal residue" evidence="6">
    <location>
        <position position="69"/>
    </location>
</feature>
<reference evidence="6 7" key="1">
    <citation type="journal article" date="2019" name="Nat. Ecol. Evol.">
        <title>Megaphylogeny resolves global patterns of mushroom evolution.</title>
        <authorList>
            <person name="Varga T."/>
            <person name="Krizsan K."/>
            <person name="Foldi C."/>
            <person name="Dima B."/>
            <person name="Sanchez-Garcia M."/>
            <person name="Sanchez-Ramirez S."/>
            <person name="Szollosi G.J."/>
            <person name="Szarkandi J.G."/>
            <person name="Papp V."/>
            <person name="Albert L."/>
            <person name="Andreopoulos W."/>
            <person name="Angelini C."/>
            <person name="Antonin V."/>
            <person name="Barry K.W."/>
            <person name="Bougher N.L."/>
            <person name="Buchanan P."/>
            <person name="Buyck B."/>
            <person name="Bense V."/>
            <person name="Catcheside P."/>
            <person name="Chovatia M."/>
            <person name="Cooper J."/>
            <person name="Damon W."/>
            <person name="Desjardin D."/>
            <person name="Finy P."/>
            <person name="Geml J."/>
            <person name="Haridas S."/>
            <person name="Hughes K."/>
            <person name="Justo A."/>
            <person name="Karasinski D."/>
            <person name="Kautmanova I."/>
            <person name="Kiss B."/>
            <person name="Kocsube S."/>
            <person name="Kotiranta H."/>
            <person name="LaButti K.M."/>
            <person name="Lechner B.E."/>
            <person name="Liimatainen K."/>
            <person name="Lipzen A."/>
            <person name="Lukacs Z."/>
            <person name="Mihaltcheva S."/>
            <person name="Morgado L.N."/>
            <person name="Niskanen T."/>
            <person name="Noordeloos M.E."/>
            <person name="Ohm R.A."/>
            <person name="Ortiz-Santana B."/>
            <person name="Ovrebo C."/>
            <person name="Racz N."/>
            <person name="Riley R."/>
            <person name="Savchenko A."/>
            <person name="Shiryaev A."/>
            <person name="Soop K."/>
            <person name="Spirin V."/>
            <person name="Szebenyi C."/>
            <person name="Tomsovsky M."/>
            <person name="Tulloss R.E."/>
            <person name="Uehling J."/>
            <person name="Grigoriev I.V."/>
            <person name="Vagvolgyi C."/>
            <person name="Papp T."/>
            <person name="Martin F.M."/>
            <person name="Miettinen O."/>
            <person name="Hibbett D.S."/>
            <person name="Nagy L.G."/>
        </authorList>
    </citation>
    <scope>NUCLEOTIDE SEQUENCE [LARGE SCALE GENOMIC DNA]</scope>
    <source>
        <strain evidence="6 7">HHB13444</strain>
    </source>
</reference>
<dbReference type="InterPro" id="IPR000172">
    <property type="entry name" value="GMC_OxRdtase_N"/>
</dbReference>